<gene>
    <name evidence="1" type="ORF">BS297_17880</name>
</gene>
<evidence type="ECO:0008006" key="3">
    <source>
        <dbReference type="Google" id="ProtNLM"/>
    </source>
</evidence>
<reference evidence="1 2" key="1">
    <citation type="journal article" date="2017" name="Poromechanics V (2013)">
        <title>Genomic Characterization of the Arsenic-Tolerant Actinobacterium, &lt;i&gt;Rhodococcus erythropolis&lt;/i&gt; S43.</title>
        <authorList>
            <person name="Retamal-Morales G."/>
            <person name="Mehnert M."/>
            <person name="Schwabe R."/>
            <person name="Tischler D."/>
            <person name="Schloemann M."/>
            <person name="Levican G.J."/>
        </authorList>
    </citation>
    <scope>NUCLEOTIDE SEQUENCE [LARGE SCALE GENOMIC DNA]</scope>
    <source>
        <strain evidence="1 2">S43</strain>
    </source>
</reference>
<name>A0A5N5E0V7_RHOER</name>
<comment type="caution">
    <text evidence="1">The sequence shown here is derived from an EMBL/GenBank/DDBJ whole genome shotgun (WGS) entry which is preliminary data.</text>
</comment>
<dbReference type="AlphaFoldDB" id="A0A5N5E0V7"/>
<protein>
    <recommendedName>
        <fullName evidence="3">Holin</fullName>
    </recommendedName>
</protein>
<evidence type="ECO:0000313" key="1">
    <source>
        <dbReference type="EMBL" id="KAB2584015.1"/>
    </source>
</evidence>
<dbReference type="EMBL" id="MRBO01000482">
    <property type="protein sequence ID" value="KAB2584015.1"/>
    <property type="molecule type" value="Genomic_DNA"/>
</dbReference>
<accession>A0A5N5E0V7</accession>
<proteinExistence type="predicted"/>
<dbReference type="Proteomes" id="UP000325576">
    <property type="component" value="Unassembled WGS sequence"/>
</dbReference>
<organism evidence="1 2">
    <name type="scientific">Rhodococcus erythropolis</name>
    <name type="common">Arthrobacter picolinophilus</name>
    <dbReference type="NCBI Taxonomy" id="1833"/>
    <lineage>
        <taxon>Bacteria</taxon>
        <taxon>Bacillati</taxon>
        <taxon>Actinomycetota</taxon>
        <taxon>Actinomycetes</taxon>
        <taxon>Mycobacteriales</taxon>
        <taxon>Nocardiaceae</taxon>
        <taxon>Rhodococcus</taxon>
        <taxon>Rhodococcus erythropolis group</taxon>
    </lineage>
</organism>
<sequence length="117" mass="12592">MKFLETIKNKIASWRRSEPVRTTVYPILVLGLGVLVSTGRITLDTSTAIDGVVALILGITATEAARAKVTPQTKATQTVIDVVEEVRKVGASPEVQAILERARTAAEDAIGRHRSRA</sequence>
<evidence type="ECO:0000313" key="2">
    <source>
        <dbReference type="Proteomes" id="UP000325576"/>
    </source>
</evidence>